<dbReference type="InterPro" id="IPR041658">
    <property type="entry name" value="AAA_lid_11"/>
</dbReference>
<dbReference type="AlphaFoldDB" id="A0A553NEZ4"/>
<evidence type="ECO:0000259" key="1">
    <source>
        <dbReference type="Pfam" id="PF18198"/>
    </source>
</evidence>
<organism evidence="2 3">
    <name type="scientific">Tigriopus californicus</name>
    <name type="common">Marine copepod</name>
    <dbReference type="NCBI Taxonomy" id="6832"/>
    <lineage>
        <taxon>Eukaryota</taxon>
        <taxon>Metazoa</taxon>
        <taxon>Ecdysozoa</taxon>
        <taxon>Arthropoda</taxon>
        <taxon>Crustacea</taxon>
        <taxon>Multicrustacea</taxon>
        <taxon>Hexanauplia</taxon>
        <taxon>Copepoda</taxon>
        <taxon>Harpacticoida</taxon>
        <taxon>Harpacticidae</taxon>
        <taxon>Tigriopus</taxon>
    </lineage>
</organism>
<sequence length="172" mass="19835">MASSSEMSKDEWRIIFGLSTFQELLTRRSEFGSRAGFSQIIRFNDKDIAIAFDIYQKMKHVNETFSVQEYTQLVGKYIYANQLVHFEEKNLLMNHLEECINENTMKISRFPMSLCKDTDLVMPNCSTPNAFANFIKAHAQGDSIILLVLQDMINDEPSICMRTLVTKFKVSP</sequence>
<dbReference type="Pfam" id="PF18198">
    <property type="entry name" value="AAA_lid_11"/>
    <property type="match status" value="1"/>
</dbReference>
<accession>A0A553NEZ4</accession>
<feature type="domain" description="Dynein heavy chain AAA lid" evidence="1">
    <location>
        <begin position="13"/>
        <end position="140"/>
    </location>
</feature>
<protein>
    <recommendedName>
        <fullName evidence="1">Dynein heavy chain AAA lid domain-containing protein</fullName>
    </recommendedName>
</protein>
<name>A0A553NEZ4_TIGCA</name>
<evidence type="ECO:0000313" key="2">
    <source>
        <dbReference type="EMBL" id="TRY64000.1"/>
    </source>
</evidence>
<reference evidence="2 3" key="1">
    <citation type="journal article" date="2018" name="Nat. Ecol. Evol.">
        <title>Genomic signatures of mitonuclear coevolution across populations of Tigriopus californicus.</title>
        <authorList>
            <person name="Barreto F.S."/>
            <person name="Watson E.T."/>
            <person name="Lima T.G."/>
            <person name="Willett C.S."/>
            <person name="Edmands S."/>
            <person name="Li W."/>
            <person name="Burton R.S."/>
        </authorList>
    </citation>
    <scope>NUCLEOTIDE SEQUENCE [LARGE SCALE GENOMIC DNA]</scope>
    <source>
        <strain evidence="2 3">San Diego</strain>
    </source>
</reference>
<proteinExistence type="predicted"/>
<dbReference type="Proteomes" id="UP000318571">
    <property type="component" value="Chromosome 10"/>
</dbReference>
<comment type="caution">
    <text evidence="2">The sequence shown here is derived from an EMBL/GenBank/DDBJ whole genome shotgun (WGS) entry which is preliminary data.</text>
</comment>
<gene>
    <name evidence="2" type="ORF">TCAL_10976</name>
</gene>
<dbReference type="InterPro" id="IPR042219">
    <property type="entry name" value="AAA_lid_11_sf"/>
</dbReference>
<evidence type="ECO:0000313" key="3">
    <source>
        <dbReference type="Proteomes" id="UP000318571"/>
    </source>
</evidence>
<keyword evidence="3" id="KW-1185">Reference proteome</keyword>
<dbReference type="Gene3D" id="1.10.8.720">
    <property type="entry name" value="Region D6 of dynein motor"/>
    <property type="match status" value="1"/>
</dbReference>
<dbReference type="EMBL" id="VCGU01000458">
    <property type="protein sequence ID" value="TRY64000.1"/>
    <property type="molecule type" value="Genomic_DNA"/>
</dbReference>